<accession>B3T6P0</accession>
<name>B3T6P0_9ZZZZ</name>
<dbReference type="AlphaFoldDB" id="B3T6P0"/>
<gene>
    <name evidence="2" type="ORF">ALOHA_HF4000APKG2K17ctg1g2</name>
</gene>
<dbReference type="GO" id="GO:0006629">
    <property type="term" value="P:lipid metabolic process"/>
    <property type="evidence" value="ECO:0007669"/>
    <property type="project" value="InterPro"/>
</dbReference>
<dbReference type="InterPro" id="IPR019356">
    <property type="entry name" value="Menorin_dom"/>
</dbReference>
<feature type="domain" description="Menorin-like" evidence="1">
    <location>
        <begin position="250"/>
        <end position="352"/>
    </location>
</feature>
<proteinExistence type="predicted"/>
<dbReference type="Gene3D" id="3.20.20.190">
    <property type="entry name" value="Phosphatidylinositol (PI) phosphodiesterase"/>
    <property type="match status" value="1"/>
</dbReference>
<protein>
    <recommendedName>
        <fullName evidence="1">Menorin-like domain-containing protein</fullName>
    </recommendedName>
</protein>
<evidence type="ECO:0000259" key="1">
    <source>
        <dbReference type="Pfam" id="PF10223"/>
    </source>
</evidence>
<reference evidence="2" key="1">
    <citation type="journal article" date="2008" name="ISME J.">
        <title>Genomic patterns of recombination, clonal divergence and environment in marine microbial populations.</title>
        <authorList>
            <person name="Konstantinidis K.T."/>
            <person name="Delong E.F."/>
        </authorList>
    </citation>
    <scope>NUCLEOTIDE SEQUENCE</scope>
</reference>
<dbReference type="Pfam" id="PF10223">
    <property type="entry name" value="Menorin_N"/>
    <property type="match status" value="1"/>
</dbReference>
<evidence type="ECO:0000313" key="2">
    <source>
        <dbReference type="EMBL" id="ABZ08249.1"/>
    </source>
</evidence>
<dbReference type="GO" id="GO:0008081">
    <property type="term" value="F:phosphoric diester hydrolase activity"/>
    <property type="evidence" value="ECO:0007669"/>
    <property type="project" value="InterPro"/>
</dbReference>
<organism evidence="2">
    <name type="scientific">uncultured marine microorganism HF4000_APKG2K17</name>
    <dbReference type="NCBI Taxonomy" id="455547"/>
    <lineage>
        <taxon>unclassified sequences</taxon>
        <taxon>environmental samples</taxon>
    </lineage>
</organism>
<sequence length="483" mass="56031">MKALSLHYGYMKEQYPDKDLMLIFDIDGSINDMQYQLFRALQTFDQLQGTHYFYRLMPDEIKIHEDLLSSFLTEYQLAPAQKEAFLSWYTSYRKSSRVQLRPMGGVIETICWFQMQSRTAVGLKNICSQDMQKKTIQALRKFGKEYQLKLPKELIYFPKHHAPSESAVESLSYFRKIGYHVICFVDSETQSLDAIANEKDTRDILLLQADTVYRSNDKPMTAGVEKGSTYELRELVNEKDLPPTIDLVWHGINDRENLRQFLSSNIQWGEVDVQTVHEDGSVLLQHDNPLEEETLLTGKINLQLNELLVEFQQHGKAVKVDFKDKSNVLSESIKLLKKHGFNDQNIWLNGNIDVLKEDGFKMLSATFPNAVIQTSVDFICPLVFSMPDQAKKILTQLKGWGINRFSINWEMKKCSALMYQLKKWGFEVNVYNATDLEQFLKVMILSPRSITSDFNFPEWNYYGRGSGKNGIQSDYVEQQVKFK</sequence>
<dbReference type="InterPro" id="IPR017946">
    <property type="entry name" value="PLC-like_Pdiesterase_TIM-brl"/>
</dbReference>
<dbReference type="EMBL" id="EU016625">
    <property type="protein sequence ID" value="ABZ08249.1"/>
    <property type="molecule type" value="Genomic_DNA"/>
</dbReference>